<gene>
    <name evidence="1" type="ORF">Lstg_1258</name>
    <name evidence="2" type="ORF">NCTC11991_02735</name>
</gene>
<evidence type="ECO:0000313" key="1">
    <source>
        <dbReference type="EMBL" id="KTD78523.1"/>
    </source>
</evidence>
<reference evidence="2 4" key="2">
    <citation type="submission" date="2018-06" db="EMBL/GenBank/DDBJ databases">
        <authorList>
            <consortium name="Pathogen Informatics"/>
            <person name="Doyle S."/>
        </authorList>
    </citation>
    <scope>NUCLEOTIDE SEQUENCE [LARGE SCALE GENOMIC DNA]</scope>
    <source>
        <strain evidence="2 4">NCTC11991</strain>
    </source>
</reference>
<dbReference type="STRING" id="460.Lstg_1258"/>
<dbReference type="EMBL" id="UGOY01000001">
    <property type="protein sequence ID" value="STY24119.1"/>
    <property type="molecule type" value="Genomic_DNA"/>
</dbReference>
<reference evidence="1 3" key="1">
    <citation type="submission" date="2015-11" db="EMBL/GenBank/DDBJ databases">
        <title>Genomic analysis of 38 Legionella species identifies large and diverse effector repertoires.</title>
        <authorList>
            <person name="Burstein D."/>
            <person name="Amaro F."/>
            <person name="Zusman T."/>
            <person name="Lifshitz Z."/>
            <person name="Cohen O."/>
            <person name="Gilbert J.A."/>
            <person name="Pupko T."/>
            <person name="Shuman H.A."/>
            <person name="Segal G."/>
        </authorList>
    </citation>
    <scope>NUCLEOTIDE SEQUENCE [LARGE SCALE GENOMIC DNA]</scope>
    <source>
        <strain evidence="1 3">SC-18-C9</strain>
    </source>
</reference>
<keyword evidence="3" id="KW-1185">Reference proteome</keyword>
<accession>A0A378LEC7</accession>
<sequence length="108" mass="12487">MMMKFTQSFASRSPMFFQTSSFWSRAYSNPAFRVRLMEKDGERIGVITSKENDLEKLSKLKQELAAKDYEVYSVKPDEIMVVQSKDKFLKDINDSAKVIEDNAAKFTP</sequence>
<proteinExistence type="predicted"/>
<name>A0A378LEC7_9GAMM</name>
<dbReference type="RefSeq" id="WP_058476834.1">
    <property type="nucleotide sequence ID" value="NZ_CAAAIO010000014.1"/>
</dbReference>
<evidence type="ECO:0000313" key="4">
    <source>
        <dbReference type="Proteomes" id="UP000255110"/>
    </source>
</evidence>
<dbReference type="Proteomes" id="UP000054820">
    <property type="component" value="Unassembled WGS sequence"/>
</dbReference>
<dbReference type="Proteomes" id="UP000255110">
    <property type="component" value="Unassembled WGS sequence"/>
</dbReference>
<evidence type="ECO:0000313" key="2">
    <source>
        <dbReference type="EMBL" id="STY24119.1"/>
    </source>
</evidence>
<dbReference type="AlphaFoldDB" id="A0A378LEC7"/>
<protein>
    <submittedName>
        <fullName evidence="2">Uncharacterized protein</fullName>
    </submittedName>
</protein>
<organism evidence="2 4">
    <name type="scientific">Legionella steigerwaltii</name>
    <dbReference type="NCBI Taxonomy" id="460"/>
    <lineage>
        <taxon>Bacteria</taxon>
        <taxon>Pseudomonadati</taxon>
        <taxon>Pseudomonadota</taxon>
        <taxon>Gammaproteobacteria</taxon>
        <taxon>Legionellales</taxon>
        <taxon>Legionellaceae</taxon>
        <taxon>Legionella</taxon>
    </lineage>
</organism>
<dbReference type="EMBL" id="LNYZ01000009">
    <property type="protein sequence ID" value="KTD78523.1"/>
    <property type="molecule type" value="Genomic_DNA"/>
</dbReference>
<dbReference type="OrthoDB" id="5657179at2"/>
<evidence type="ECO:0000313" key="3">
    <source>
        <dbReference type="Proteomes" id="UP000054820"/>
    </source>
</evidence>